<gene>
    <name evidence="1" type="ORF">PoB_004818700</name>
</gene>
<name>A0AAV4BQN9_9GAST</name>
<evidence type="ECO:0000313" key="2">
    <source>
        <dbReference type="Proteomes" id="UP000735302"/>
    </source>
</evidence>
<proteinExistence type="predicted"/>
<protein>
    <submittedName>
        <fullName evidence="1">Uncharacterized protein</fullName>
    </submittedName>
</protein>
<organism evidence="1 2">
    <name type="scientific">Plakobranchus ocellatus</name>
    <dbReference type="NCBI Taxonomy" id="259542"/>
    <lineage>
        <taxon>Eukaryota</taxon>
        <taxon>Metazoa</taxon>
        <taxon>Spiralia</taxon>
        <taxon>Lophotrochozoa</taxon>
        <taxon>Mollusca</taxon>
        <taxon>Gastropoda</taxon>
        <taxon>Heterobranchia</taxon>
        <taxon>Euthyneura</taxon>
        <taxon>Panpulmonata</taxon>
        <taxon>Sacoglossa</taxon>
        <taxon>Placobranchoidea</taxon>
        <taxon>Plakobranchidae</taxon>
        <taxon>Plakobranchus</taxon>
    </lineage>
</organism>
<dbReference type="Proteomes" id="UP000735302">
    <property type="component" value="Unassembled WGS sequence"/>
</dbReference>
<evidence type="ECO:0000313" key="1">
    <source>
        <dbReference type="EMBL" id="GFO21682.1"/>
    </source>
</evidence>
<dbReference type="AlphaFoldDB" id="A0AAV4BQN9"/>
<dbReference type="EMBL" id="BLXT01005270">
    <property type="protein sequence ID" value="GFO21682.1"/>
    <property type="molecule type" value="Genomic_DNA"/>
</dbReference>
<keyword evidence="2" id="KW-1185">Reference proteome</keyword>
<reference evidence="1 2" key="1">
    <citation type="journal article" date="2021" name="Elife">
        <title>Chloroplast acquisition without the gene transfer in kleptoplastic sea slugs, Plakobranchus ocellatus.</title>
        <authorList>
            <person name="Maeda T."/>
            <person name="Takahashi S."/>
            <person name="Yoshida T."/>
            <person name="Shimamura S."/>
            <person name="Takaki Y."/>
            <person name="Nagai Y."/>
            <person name="Toyoda A."/>
            <person name="Suzuki Y."/>
            <person name="Arimoto A."/>
            <person name="Ishii H."/>
            <person name="Satoh N."/>
            <person name="Nishiyama T."/>
            <person name="Hasebe M."/>
            <person name="Maruyama T."/>
            <person name="Minagawa J."/>
            <person name="Obokata J."/>
            <person name="Shigenobu S."/>
        </authorList>
    </citation>
    <scope>NUCLEOTIDE SEQUENCE [LARGE SCALE GENOMIC DNA]</scope>
</reference>
<comment type="caution">
    <text evidence="1">The sequence shown here is derived from an EMBL/GenBank/DDBJ whole genome shotgun (WGS) entry which is preliminary data.</text>
</comment>
<accession>A0AAV4BQN9</accession>
<sequence>MTDLYSQLKAGSASDDFLQDQKTSIQWLNGSETWIRAIHFLGEAHETKRATMLAIQDQGSSKRRQKLNTYVCHKVDVEKQGLVPVVFEECRLKSCQERPGLLGELDKQQQLQTMWPLNSEVRKQEQIGHPGSRIGLHWDIILVLEISNPIVEKSTNAQLVDKMPSVKLIQHNIYRPAYLVHQFWGIKM</sequence>